<organism evidence="2 3">
    <name type="scientific">Racocetra fulgida</name>
    <dbReference type="NCBI Taxonomy" id="60492"/>
    <lineage>
        <taxon>Eukaryota</taxon>
        <taxon>Fungi</taxon>
        <taxon>Fungi incertae sedis</taxon>
        <taxon>Mucoromycota</taxon>
        <taxon>Glomeromycotina</taxon>
        <taxon>Glomeromycetes</taxon>
        <taxon>Diversisporales</taxon>
        <taxon>Gigasporaceae</taxon>
        <taxon>Racocetra</taxon>
    </lineage>
</organism>
<accession>A0A9N9EC78</accession>
<dbReference type="Proteomes" id="UP000789396">
    <property type="component" value="Unassembled WGS sequence"/>
</dbReference>
<keyword evidence="3" id="KW-1185">Reference proteome</keyword>
<evidence type="ECO:0000313" key="2">
    <source>
        <dbReference type="EMBL" id="CAG8671566.1"/>
    </source>
</evidence>
<evidence type="ECO:0000313" key="3">
    <source>
        <dbReference type="Proteomes" id="UP000789396"/>
    </source>
</evidence>
<name>A0A9N9EC78_9GLOM</name>
<gene>
    <name evidence="2" type="ORF">RFULGI_LOCUS9251</name>
</gene>
<dbReference type="AlphaFoldDB" id="A0A9N9EC78"/>
<protein>
    <submittedName>
        <fullName evidence="2">2041_t:CDS:1</fullName>
    </submittedName>
</protein>
<dbReference type="EMBL" id="CAJVPZ010016218">
    <property type="protein sequence ID" value="CAG8671566.1"/>
    <property type="molecule type" value="Genomic_DNA"/>
</dbReference>
<sequence length="74" mass="8292">EVSDTFFQAYQQYDHFNIDPDDPQEEAAGNRIEEIGSEDTITEVLNNNSSSESSEDNMARNPPDQARALNNLAD</sequence>
<comment type="caution">
    <text evidence="2">The sequence shown here is derived from an EMBL/GenBank/DDBJ whole genome shotgun (WGS) entry which is preliminary data.</text>
</comment>
<feature type="region of interest" description="Disordered" evidence="1">
    <location>
        <begin position="47"/>
        <end position="74"/>
    </location>
</feature>
<proteinExistence type="predicted"/>
<feature type="non-terminal residue" evidence="2">
    <location>
        <position position="1"/>
    </location>
</feature>
<evidence type="ECO:0000256" key="1">
    <source>
        <dbReference type="SAM" id="MobiDB-lite"/>
    </source>
</evidence>
<reference evidence="2" key="1">
    <citation type="submission" date="2021-06" db="EMBL/GenBank/DDBJ databases">
        <authorList>
            <person name="Kallberg Y."/>
            <person name="Tangrot J."/>
            <person name="Rosling A."/>
        </authorList>
    </citation>
    <scope>NUCLEOTIDE SEQUENCE</scope>
    <source>
        <strain evidence="2">IN212</strain>
    </source>
</reference>